<protein>
    <submittedName>
        <fullName evidence="1">Uncharacterized protein</fullName>
    </submittedName>
</protein>
<reference evidence="1 2" key="2">
    <citation type="journal article" date="2022" name="Mol. Ecol. Resour.">
        <title>The genomes of chicory, endive, great burdock and yacon provide insights into Asteraceae paleo-polyploidization history and plant inulin production.</title>
        <authorList>
            <person name="Fan W."/>
            <person name="Wang S."/>
            <person name="Wang H."/>
            <person name="Wang A."/>
            <person name="Jiang F."/>
            <person name="Liu H."/>
            <person name="Zhao H."/>
            <person name="Xu D."/>
            <person name="Zhang Y."/>
        </authorList>
    </citation>
    <scope>NUCLEOTIDE SEQUENCE [LARGE SCALE GENOMIC DNA]</scope>
    <source>
        <strain evidence="2">cv. Yunnan</strain>
        <tissue evidence="1">Leaves</tissue>
    </source>
</reference>
<dbReference type="Proteomes" id="UP001056120">
    <property type="component" value="Linkage Group LG22"/>
</dbReference>
<reference evidence="2" key="1">
    <citation type="journal article" date="2022" name="Mol. Ecol. Resour.">
        <title>The genomes of chicory, endive, great burdock and yacon provide insights into Asteraceae palaeo-polyploidization history and plant inulin production.</title>
        <authorList>
            <person name="Fan W."/>
            <person name="Wang S."/>
            <person name="Wang H."/>
            <person name="Wang A."/>
            <person name="Jiang F."/>
            <person name="Liu H."/>
            <person name="Zhao H."/>
            <person name="Xu D."/>
            <person name="Zhang Y."/>
        </authorList>
    </citation>
    <scope>NUCLEOTIDE SEQUENCE [LARGE SCALE GENOMIC DNA]</scope>
    <source>
        <strain evidence="2">cv. Yunnan</strain>
    </source>
</reference>
<proteinExistence type="predicted"/>
<name>A0ACB9BS66_9ASTR</name>
<gene>
    <name evidence="1" type="ORF">L1987_64529</name>
</gene>
<keyword evidence="2" id="KW-1185">Reference proteome</keyword>
<organism evidence="1 2">
    <name type="scientific">Smallanthus sonchifolius</name>
    <dbReference type="NCBI Taxonomy" id="185202"/>
    <lineage>
        <taxon>Eukaryota</taxon>
        <taxon>Viridiplantae</taxon>
        <taxon>Streptophyta</taxon>
        <taxon>Embryophyta</taxon>
        <taxon>Tracheophyta</taxon>
        <taxon>Spermatophyta</taxon>
        <taxon>Magnoliopsida</taxon>
        <taxon>eudicotyledons</taxon>
        <taxon>Gunneridae</taxon>
        <taxon>Pentapetalae</taxon>
        <taxon>asterids</taxon>
        <taxon>campanulids</taxon>
        <taxon>Asterales</taxon>
        <taxon>Asteraceae</taxon>
        <taxon>Asteroideae</taxon>
        <taxon>Heliantheae alliance</taxon>
        <taxon>Millerieae</taxon>
        <taxon>Smallanthus</taxon>
    </lineage>
</organism>
<evidence type="ECO:0000313" key="1">
    <source>
        <dbReference type="EMBL" id="KAI3724764.1"/>
    </source>
</evidence>
<evidence type="ECO:0000313" key="2">
    <source>
        <dbReference type="Proteomes" id="UP001056120"/>
    </source>
</evidence>
<dbReference type="EMBL" id="CM042039">
    <property type="protein sequence ID" value="KAI3724764.1"/>
    <property type="molecule type" value="Genomic_DNA"/>
</dbReference>
<comment type="caution">
    <text evidence="1">The sequence shown here is derived from an EMBL/GenBank/DDBJ whole genome shotgun (WGS) entry which is preliminary data.</text>
</comment>
<sequence length="214" mass="24617">MEMPTVSSRYVVNIPKPNTASSTSHDQSRRDDTEQPQSKLGIENMEEVQQKNTETHARGHTGNSVQQASKISVMETHNRFALLDDAGNEIMDTQGEFEEDDTIDNMQTEKNMGWIKKQERTLNSSYFNDVSQDQRYEAKRYILDRLIPLDSTFTSWPKRLTSYFRQLCSLYGFDAGYRVAMRFKVHGIETRAEDEFGSRDSTMEEVDSETDGNA</sequence>
<accession>A0ACB9BS66</accession>